<accession>A0ABV7EYW1</accession>
<proteinExistence type="predicted"/>
<organism evidence="1 2">
    <name type="scientific">Undibacterium arcticum</name>
    <dbReference type="NCBI Taxonomy" id="1762892"/>
    <lineage>
        <taxon>Bacteria</taxon>
        <taxon>Pseudomonadati</taxon>
        <taxon>Pseudomonadota</taxon>
        <taxon>Betaproteobacteria</taxon>
        <taxon>Burkholderiales</taxon>
        <taxon>Oxalobacteraceae</taxon>
        <taxon>Undibacterium</taxon>
    </lineage>
</organism>
<reference evidence="2" key="1">
    <citation type="journal article" date="2019" name="Int. J. Syst. Evol. Microbiol.">
        <title>The Global Catalogue of Microorganisms (GCM) 10K type strain sequencing project: providing services to taxonomists for standard genome sequencing and annotation.</title>
        <authorList>
            <consortium name="The Broad Institute Genomics Platform"/>
            <consortium name="The Broad Institute Genome Sequencing Center for Infectious Disease"/>
            <person name="Wu L."/>
            <person name="Ma J."/>
        </authorList>
    </citation>
    <scope>NUCLEOTIDE SEQUENCE [LARGE SCALE GENOMIC DNA]</scope>
    <source>
        <strain evidence="2">KCTC 42986</strain>
    </source>
</reference>
<gene>
    <name evidence="1" type="ORF">ACFOFO_07835</name>
</gene>
<evidence type="ECO:0000313" key="2">
    <source>
        <dbReference type="Proteomes" id="UP001595530"/>
    </source>
</evidence>
<evidence type="ECO:0008006" key="3">
    <source>
        <dbReference type="Google" id="ProtNLM"/>
    </source>
</evidence>
<dbReference type="RefSeq" id="WP_390331299.1">
    <property type="nucleotide sequence ID" value="NZ_JBHRTP010000022.1"/>
</dbReference>
<evidence type="ECO:0000313" key="1">
    <source>
        <dbReference type="EMBL" id="MFC3107869.1"/>
    </source>
</evidence>
<dbReference type="EMBL" id="JBHRTP010000022">
    <property type="protein sequence ID" value="MFC3107869.1"/>
    <property type="molecule type" value="Genomic_DNA"/>
</dbReference>
<dbReference type="Proteomes" id="UP001595530">
    <property type="component" value="Unassembled WGS sequence"/>
</dbReference>
<keyword evidence="2" id="KW-1185">Reference proteome</keyword>
<protein>
    <recommendedName>
        <fullName evidence="3">Transposase</fullName>
    </recommendedName>
</protein>
<name>A0ABV7EYW1_9BURK</name>
<sequence>MSTRNQKSKYKAEVGFEPCCAHLAIDIFDAEQWQLTDVTA</sequence>
<comment type="caution">
    <text evidence="1">The sequence shown here is derived from an EMBL/GenBank/DDBJ whole genome shotgun (WGS) entry which is preliminary data.</text>
</comment>